<proteinExistence type="predicted"/>
<protein>
    <submittedName>
        <fullName evidence="1">Uncharacterized protein</fullName>
    </submittedName>
</protein>
<keyword evidence="2" id="KW-1185">Reference proteome</keyword>
<sequence length="83" mass="8754">MPDLDHEGAVAAVAEDDDYVLPAPCGQRPSYALAATDKRRLDLHAALTTAGLAPRPGDLEAIGILSGLDDTTVGTVLRWITRD</sequence>
<accession>A0A1E5PI15</accession>
<comment type="caution">
    <text evidence="1">The sequence shown here is derived from an EMBL/GenBank/DDBJ whole genome shotgun (WGS) entry which is preliminary data.</text>
</comment>
<dbReference type="EMBL" id="MEHJ01000001">
    <property type="protein sequence ID" value="OEJ29210.1"/>
    <property type="molecule type" value="Genomic_DNA"/>
</dbReference>
<gene>
    <name evidence="1" type="ORF">AS594_03685</name>
</gene>
<dbReference type="AlphaFoldDB" id="A0A1E5PI15"/>
<name>A0A1E5PI15_9ACTN</name>
<reference evidence="1 2" key="1">
    <citation type="submission" date="2016-08" db="EMBL/GenBank/DDBJ databases">
        <title>Complete genome sequence of Streptomyces agglomeratus strain 6-3-2, a novel anti-MRSA actinomycete isolated from Wuli of Tebit, China.</title>
        <authorList>
            <person name="Chen X."/>
        </authorList>
    </citation>
    <scope>NUCLEOTIDE SEQUENCE [LARGE SCALE GENOMIC DNA]</scope>
    <source>
        <strain evidence="1 2">6-3-2</strain>
    </source>
</reference>
<dbReference type="STRING" id="285458.BGM19_33095"/>
<evidence type="ECO:0000313" key="2">
    <source>
        <dbReference type="Proteomes" id="UP000095759"/>
    </source>
</evidence>
<evidence type="ECO:0000313" key="1">
    <source>
        <dbReference type="EMBL" id="OEJ29210.1"/>
    </source>
</evidence>
<dbReference type="Proteomes" id="UP000095759">
    <property type="component" value="Unassembled WGS sequence"/>
</dbReference>
<organism evidence="1 2">
    <name type="scientific">Streptomyces agglomeratus</name>
    <dbReference type="NCBI Taxonomy" id="285458"/>
    <lineage>
        <taxon>Bacteria</taxon>
        <taxon>Bacillati</taxon>
        <taxon>Actinomycetota</taxon>
        <taxon>Actinomycetes</taxon>
        <taxon>Kitasatosporales</taxon>
        <taxon>Streptomycetaceae</taxon>
        <taxon>Streptomyces</taxon>
    </lineage>
</organism>